<comment type="similarity">
    <text evidence="1">Belongs to the universal stress protein A family.</text>
</comment>
<organism evidence="3">
    <name type="scientific">hydrocarbon metagenome</name>
    <dbReference type="NCBI Taxonomy" id="938273"/>
    <lineage>
        <taxon>unclassified sequences</taxon>
        <taxon>metagenomes</taxon>
        <taxon>ecological metagenomes</taxon>
    </lineage>
</organism>
<evidence type="ECO:0000313" key="3">
    <source>
        <dbReference type="EMBL" id="KUG22343.1"/>
    </source>
</evidence>
<proteinExistence type="inferred from homology"/>
<dbReference type="PANTHER" id="PTHR46268:SF6">
    <property type="entry name" value="UNIVERSAL STRESS PROTEIN UP12"/>
    <property type="match status" value="1"/>
</dbReference>
<dbReference type="SUPFAM" id="SSF52402">
    <property type="entry name" value="Adenine nucleotide alpha hydrolases-like"/>
    <property type="match status" value="1"/>
</dbReference>
<protein>
    <submittedName>
        <fullName evidence="3">Uspa</fullName>
    </submittedName>
</protein>
<reference evidence="3" key="1">
    <citation type="journal article" date="2015" name="Proc. Natl. Acad. Sci. U.S.A.">
        <title>Networks of energetic and metabolic interactions define dynamics in microbial communities.</title>
        <authorList>
            <person name="Embree M."/>
            <person name="Liu J.K."/>
            <person name="Al-Bassam M.M."/>
            <person name="Zengler K."/>
        </authorList>
    </citation>
    <scope>NUCLEOTIDE SEQUENCE</scope>
</reference>
<evidence type="ECO:0000259" key="2">
    <source>
        <dbReference type="Pfam" id="PF00582"/>
    </source>
</evidence>
<dbReference type="Gene3D" id="3.40.50.620">
    <property type="entry name" value="HUPs"/>
    <property type="match status" value="1"/>
</dbReference>
<dbReference type="Pfam" id="PF00582">
    <property type="entry name" value="Usp"/>
    <property type="match status" value="1"/>
</dbReference>
<dbReference type="AlphaFoldDB" id="A0A0W8FNA6"/>
<dbReference type="PANTHER" id="PTHR46268">
    <property type="entry name" value="STRESS RESPONSE PROTEIN NHAX"/>
    <property type="match status" value="1"/>
</dbReference>
<dbReference type="InterPro" id="IPR006016">
    <property type="entry name" value="UspA"/>
</dbReference>
<accession>A0A0W8FNA6</accession>
<name>A0A0W8FNA6_9ZZZZ</name>
<dbReference type="EMBL" id="LNQE01000974">
    <property type="protein sequence ID" value="KUG22343.1"/>
    <property type="molecule type" value="Genomic_DNA"/>
</dbReference>
<dbReference type="InterPro" id="IPR014729">
    <property type="entry name" value="Rossmann-like_a/b/a_fold"/>
</dbReference>
<gene>
    <name evidence="3" type="ORF">ASZ90_007882</name>
</gene>
<feature type="domain" description="UspA" evidence="2">
    <location>
        <begin position="4"/>
        <end position="144"/>
    </location>
</feature>
<dbReference type="CDD" id="cd00293">
    <property type="entry name" value="USP-like"/>
    <property type="match status" value="1"/>
</dbReference>
<comment type="caution">
    <text evidence="3">The sequence shown here is derived from an EMBL/GenBank/DDBJ whole genome shotgun (WGS) entry which is preliminary data.</text>
</comment>
<sequence>MDLFKHILVVSWLTKHCENTIKFGVSLSRKYETELSVVHVMDTKLLQGWSIPMVSIEQEHKRDMEKRRGELHKIISAEKEKGQNIKEFVKEGNPSDVILQLIEEEKIDLLILRMHEQSPLERMLVGGGNDEIIRAKPCSIFLVKQLTCDLA</sequence>
<evidence type="ECO:0000256" key="1">
    <source>
        <dbReference type="ARBA" id="ARBA00008791"/>
    </source>
</evidence>